<protein>
    <submittedName>
        <fullName evidence="1">Uncharacterized protein</fullName>
    </submittedName>
</protein>
<evidence type="ECO:0000313" key="1">
    <source>
        <dbReference type="EMBL" id="JAD29339.1"/>
    </source>
</evidence>
<name>A0A0A9SCA3_ARUDO</name>
<dbReference type="EMBL" id="GBRH01268556">
    <property type="protein sequence ID" value="JAD29339.1"/>
    <property type="molecule type" value="Transcribed_RNA"/>
</dbReference>
<organism evidence="1">
    <name type="scientific">Arundo donax</name>
    <name type="common">Giant reed</name>
    <name type="synonym">Donax arundinaceus</name>
    <dbReference type="NCBI Taxonomy" id="35708"/>
    <lineage>
        <taxon>Eukaryota</taxon>
        <taxon>Viridiplantae</taxon>
        <taxon>Streptophyta</taxon>
        <taxon>Embryophyta</taxon>
        <taxon>Tracheophyta</taxon>
        <taxon>Spermatophyta</taxon>
        <taxon>Magnoliopsida</taxon>
        <taxon>Liliopsida</taxon>
        <taxon>Poales</taxon>
        <taxon>Poaceae</taxon>
        <taxon>PACMAD clade</taxon>
        <taxon>Arundinoideae</taxon>
        <taxon>Arundineae</taxon>
        <taxon>Arundo</taxon>
    </lineage>
</organism>
<reference evidence="1" key="1">
    <citation type="submission" date="2014-09" db="EMBL/GenBank/DDBJ databases">
        <authorList>
            <person name="Magalhaes I.L.F."/>
            <person name="Oliveira U."/>
            <person name="Santos F.R."/>
            <person name="Vidigal T.H.D.A."/>
            <person name="Brescovit A.D."/>
            <person name="Santos A.J."/>
        </authorList>
    </citation>
    <scope>NUCLEOTIDE SEQUENCE</scope>
    <source>
        <tissue evidence="1">Shoot tissue taken approximately 20 cm above the soil surface</tissue>
    </source>
</reference>
<dbReference type="AlphaFoldDB" id="A0A0A9SCA3"/>
<dbReference type="Pfam" id="PF14223">
    <property type="entry name" value="Retrotran_gag_2"/>
    <property type="match status" value="1"/>
</dbReference>
<sequence length="91" mass="10048">MLLRSVGLASHITDDPPDATNKVAKAWRISDEHVMATLCMSVDTAIRSSLEDHNTAKEMWDYLKARFQQSSSALRYSTQTSPSPATTGYVS</sequence>
<proteinExistence type="predicted"/>
<reference evidence="1" key="2">
    <citation type="journal article" date="2015" name="Data Brief">
        <title>Shoot transcriptome of the giant reed, Arundo donax.</title>
        <authorList>
            <person name="Barrero R.A."/>
            <person name="Guerrero F.D."/>
            <person name="Moolhuijzen P."/>
            <person name="Goolsby J.A."/>
            <person name="Tidwell J."/>
            <person name="Bellgard S.E."/>
            <person name="Bellgard M.I."/>
        </authorList>
    </citation>
    <scope>NUCLEOTIDE SEQUENCE</scope>
    <source>
        <tissue evidence="1">Shoot tissue taken approximately 20 cm above the soil surface</tissue>
    </source>
</reference>
<accession>A0A0A9SCA3</accession>